<dbReference type="CDD" id="cd07719">
    <property type="entry name" value="arylsulfatase_AtsA-like_MBL-fold"/>
    <property type="match status" value="1"/>
</dbReference>
<dbReference type="InterPro" id="IPR036866">
    <property type="entry name" value="RibonucZ/Hydroxyglut_hydro"/>
</dbReference>
<proteinExistence type="predicted"/>
<dbReference type="InterPro" id="IPR044094">
    <property type="entry name" value="AtsA-like_MBL-fold"/>
</dbReference>
<dbReference type="GO" id="GO:0042781">
    <property type="term" value="F:3'-tRNA processing endoribonuclease activity"/>
    <property type="evidence" value="ECO:0007669"/>
    <property type="project" value="TreeGrafter"/>
</dbReference>
<evidence type="ECO:0000313" key="3">
    <source>
        <dbReference type="EMBL" id="SUZ54421.1"/>
    </source>
</evidence>
<name>A0A381NIT1_9ZZZZ</name>
<dbReference type="EMBL" id="UINC01000387">
    <property type="protein sequence ID" value="SUZ54421.1"/>
    <property type="molecule type" value="Genomic_DNA"/>
</dbReference>
<accession>A0A381NIT1</accession>
<dbReference type="Gene3D" id="3.60.15.10">
    <property type="entry name" value="Ribonuclease Z/Hydroxyacylglutathione hydrolase-like"/>
    <property type="match status" value="1"/>
</dbReference>
<organism evidence="3">
    <name type="scientific">marine metagenome</name>
    <dbReference type="NCBI Taxonomy" id="408172"/>
    <lineage>
        <taxon>unclassified sequences</taxon>
        <taxon>metagenomes</taxon>
        <taxon>ecological metagenomes</taxon>
    </lineage>
</organism>
<dbReference type="PANTHER" id="PTHR46018:SF2">
    <property type="entry name" value="ZINC PHOSPHODIESTERASE ELAC PROTEIN 1"/>
    <property type="match status" value="1"/>
</dbReference>
<dbReference type="SUPFAM" id="SSF56281">
    <property type="entry name" value="Metallo-hydrolase/oxidoreductase"/>
    <property type="match status" value="1"/>
</dbReference>
<keyword evidence="1" id="KW-0378">Hydrolase</keyword>
<dbReference type="Pfam" id="PF12706">
    <property type="entry name" value="Lactamase_B_2"/>
    <property type="match status" value="1"/>
</dbReference>
<evidence type="ECO:0000256" key="1">
    <source>
        <dbReference type="ARBA" id="ARBA00022801"/>
    </source>
</evidence>
<dbReference type="AlphaFoldDB" id="A0A381NIT1"/>
<dbReference type="PANTHER" id="PTHR46018">
    <property type="entry name" value="ZINC PHOSPHODIESTERASE ELAC PROTEIN 1"/>
    <property type="match status" value="1"/>
</dbReference>
<feature type="domain" description="Metallo-beta-lactamase" evidence="2">
    <location>
        <begin position="105"/>
        <end position="319"/>
    </location>
</feature>
<evidence type="ECO:0000259" key="2">
    <source>
        <dbReference type="Pfam" id="PF12706"/>
    </source>
</evidence>
<protein>
    <recommendedName>
        <fullName evidence="2">Metallo-beta-lactamase domain-containing protein</fullName>
    </recommendedName>
</protein>
<dbReference type="InterPro" id="IPR001279">
    <property type="entry name" value="Metallo-B-lactamas"/>
</dbReference>
<gene>
    <name evidence="3" type="ORF">METZ01_LOCUS7275</name>
</gene>
<sequence length="352" mass="38692">MGKPPNDLLERSIVTRVPTHFQEVVLLVTDWCKGHNIRTLLVGLAVATGLFSATVGVQAVVSAQVLQPVDPSRTQVILLGSGTPFLDQNKVGASVAIITGGVAYLVDLGPGAFLRTVEAAQQGVEALAWPNRLFFTHLHSDHVLDYADLLWALWWRREERVVAYGPPGLKALTDGLHAAYAGDIRVRTEGLQPVLTHGYNSEVHEIDGTFQFEDERVRVTGFPVCHEQQEAYGYRFETGDRVIVISGDTTYCDSLVEHARGADLLLHEVFSERGLSAGPDPPSRRTEDWQRYHRAAHTSPAQVARVANTARPGTLVLYHQLYFGVSDEELVEEVRSAGYAGPLVSGQDFDVF</sequence>
<reference evidence="3" key="1">
    <citation type="submission" date="2018-05" db="EMBL/GenBank/DDBJ databases">
        <authorList>
            <person name="Lanie J.A."/>
            <person name="Ng W.-L."/>
            <person name="Kazmierczak K.M."/>
            <person name="Andrzejewski T.M."/>
            <person name="Davidsen T.M."/>
            <person name="Wayne K.J."/>
            <person name="Tettelin H."/>
            <person name="Glass J.I."/>
            <person name="Rusch D."/>
            <person name="Podicherti R."/>
            <person name="Tsui H.-C.T."/>
            <person name="Winkler M.E."/>
        </authorList>
    </citation>
    <scope>NUCLEOTIDE SEQUENCE</scope>
</reference>